<evidence type="ECO:0000313" key="3">
    <source>
        <dbReference type="Proteomes" id="UP000000466"/>
    </source>
</evidence>
<keyword evidence="3" id="KW-1185">Reference proteome</keyword>
<dbReference type="OrthoDB" id="9799238at2"/>
<protein>
    <recommendedName>
        <fullName evidence="1">RES domain-containing protein</fullName>
    </recommendedName>
</protein>
<name>K4KRI1_SIMAS</name>
<dbReference type="Pfam" id="PF08808">
    <property type="entry name" value="RES"/>
    <property type="match status" value="1"/>
</dbReference>
<sequence length="250" mass="27715">MSLWTALNGVDRIQPLTVELVRVVESQEQIATLSLVDNLEEQAVLESLLEAVKPAGAPQGLHYLLSSPFRYPPLAWGSRFGRRHEPSLFYGSLNIETALVECAFYRLVFLDGMADPFSRAVVSQHTSFRVRGHGQRGVNLALHPFSEHEPLLRSPVDYSGTQALGTDMRAASVELVVYLSARDQRPNALNVGIFSPDVLKASQPGQFQNWTCYATRESVRYVAAPGVKGRESFSFERGKFEVEGRLPVPA</sequence>
<dbReference type="RefSeq" id="WP_015049051.1">
    <property type="nucleotide sequence ID" value="NC_018868.3"/>
</dbReference>
<dbReference type="Proteomes" id="UP000000466">
    <property type="component" value="Chromosome"/>
</dbReference>
<dbReference type="AlphaFoldDB" id="K4KRI1"/>
<dbReference type="KEGG" id="saga:M5M_18860"/>
<dbReference type="HOGENOM" id="CLU_097447_0_0_6"/>
<gene>
    <name evidence="2" type="ordered locus">M5M_18860</name>
</gene>
<dbReference type="EMBL" id="CP003746">
    <property type="protein sequence ID" value="AFV00901.1"/>
    <property type="molecule type" value="Genomic_DNA"/>
</dbReference>
<organism evidence="2 3">
    <name type="scientific">Simiduia agarivorans (strain DSM 21679 / JCM 13881 / BCRC 17597 / SA1)</name>
    <dbReference type="NCBI Taxonomy" id="1117647"/>
    <lineage>
        <taxon>Bacteria</taxon>
        <taxon>Pseudomonadati</taxon>
        <taxon>Pseudomonadota</taxon>
        <taxon>Gammaproteobacteria</taxon>
        <taxon>Cellvibrionales</taxon>
        <taxon>Cellvibrionaceae</taxon>
        <taxon>Simiduia</taxon>
    </lineage>
</organism>
<evidence type="ECO:0000259" key="1">
    <source>
        <dbReference type="SMART" id="SM00953"/>
    </source>
</evidence>
<dbReference type="eggNOG" id="ENOG502ZAMM">
    <property type="taxonomic scope" value="Bacteria"/>
</dbReference>
<reference evidence="2 3" key="1">
    <citation type="journal article" date="2013" name="Genome Announc.">
        <title>Complete genome sequence of Simiduia agarivorans SA1(T), a marine bacterium able to degrade a variety of polysaccharides.</title>
        <authorList>
            <person name="Lin S.Y."/>
            <person name="Shieh W.Y."/>
            <person name="Chen J.S."/>
            <person name="Tang S.L."/>
        </authorList>
    </citation>
    <scope>NUCLEOTIDE SEQUENCE [LARGE SCALE GENOMIC DNA]</scope>
    <source>
        <strain evidence="3">DSM 21679 / JCM 13881 / BCRC 17597 / SA1</strain>
    </source>
</reference>
<feature type="domain" description="RES" evidence="1">
    <location>
        <begin position="68"/>
        <end position="205"/>
    </location>
</feature>
<dbReference type="InterPro" id="IPR014914">
    <property type="entry name" value="RES_dom"/>
</dbReference>
<proteinExistence type="predicted"/>
<accession>K4KRI1</accession>
<evidence type="ECO:0000313" key="2">
    <source>
        <dbReference type="EMBL" id="AFV00901.1"/>
    </source>
</evidence>
<dbReference type="SMART" id="SM00953">
    <property type="entry name" value="RES"/>
    <property type="match status" value="1"/>
</dbReference>
<dbReference type="STRING" id="1117647.M5M_18860"/>